<keyword evidence="2" id="KW-0732">Signal</keyword>
<accession>A0ABM0K634</accession>
<feature type="compositionally biased region" description="Basic residues" evidence="1">
    <location>
        <begin position="156"/>
        <end position="167"/>
    </location>
</feature>
<feature type="region of interest" description="Disordered" evidence="1">
    <location>
        <begin position="277"/>
        <end position="311"/>
    </location>
</feature>
<protein>
    <submittedName>
        <fullName evidence="4 5">Uncharacterized protein LOC101856383</fullName>
    </submittedName>
</protein>
<evidence type="ECO:0000313" key="3">
    <source>
        <dbReference type="Proteomes" id="UP000694888"/>
    </source>
</evidence>
<name>A0ABM0K634_APLCA</name>
<evidence type="ECO:0000313" key="4">
    <source>
        <dbReference type="RefSeq" id="XP_005109599.1"/>
    </source>
</evidence>
<feature type="compositionally biased region" description="Basic and acidic residues" evidence="1">
    <location>
        <begin position="124"/>
        <end position="155"/>
    </location>
</feature>
<feature type="region of interest" description="Disordered" evidence="1">
    <location>
        <begin position="115"/>
        <end position="248"/>
    </location>
</feature>
<organism evidence="3 5">
    <name type="scientific">Aplysia californica</name>
    <name type="common">California sea hare</name>
    <dbReference type="NCBI Taxonomy" id="6500"/>
    <lineage>
        <taxon>Eukaryota</taxon>
        <taxon>Metazoa</taxon>
        <taxon>Spiralia</taxon>
        <taxon>Lophotrochozoa</taxon>
        <taxon>Mollusca</taxon>
        <taxon>Gastropoda</taxon>
        <taxon>Heterobranchia</taxon>
        <taxon>Euthyneura</taxon>
        <taxon>Tectipleura</taxon>
        <taxon>Aplysiida</taxon>
        <taxon>Aplysioidea</taxon>
        <taxon>Aplysiidae</taxon>
        <taxon>Aplysia</taxon>
    </lineage>
</organism>
<proteinExistence type="predicted"/>
<feature type="signal peptide" evidence="2">
    <location>
        <begin position="1"/>
        <end position="22"/>
    </location>
</feature>
<reference evidence="4 5" key="1">
    <citation type="submission" date="2025-05" db="UniProtKB">
        <authorList>
            <consortium name="RefSeq"/>
        </authorList>
    </citation>
    <scope>IDENTIFICATION</scope>
</reference>
<dbReference type="Proteomes" id="UP000694888">
    <property type="component" value="Unplaced"/>
</dbReference>
<feature type="compositionally biased region" description="Basic and acidic residues" evidence="1">
    <location>
        <begin position="168"/>
        <end position="200"/>
    </location>
</feature>
<gene>
    <name evidence="4 5" type="primary">LOC101856383</name>
</gene>
<feature type="chain" id="PRO_5045021137" evidence="2">
    <location>
        <begin position="23"/>
        <end position="311"/>
    </location>
</feature>
<sequence>MEALTRPAALIFTLLAVSGVMSEEDNSAASDVLSELAALNQALPGSGAGGSGEYDADTVEYIGQLWEDIENAFQYLEHHHLEDLRRLAMQEVGKRLPLTQHNFVRFGKRTIPGHSFVRIGRQSPSEKQEEGEKNYYRFERSSQVDKEPNPSADKRYYHRFVRFGRSSRRPETDNEDNKIRPHQFDQRDRSFADFKTESKPQNRNYPSSARRFERSPEQSDFIDAPAEPSESNTVEEKQTSKRNSNLPPLNIRLSLNKKRYATARIGRLPAMLFYHNRRNQGRPRPSTHIPFILKGTPPRAQSHRNSYPRYG</sequence>
<keyword evidence="3" id="KW-1185">Reference proteome</keyword>
<evidence type="ECO:0000256" key="1">
    <source>
        <dbReference type="SAM" id="MobiDB-lite"/>
    </source>
</evidence>
<evidence type="ECO:0000313" key="5">
    <source>
        <dbReference type="RefSeq" id="XP_005109600.1"/>
    </source>
</evidence>
<dbReference type="GeneID" id="101856383"/>
<evidence type="ECO:0000256" key="2">
    <source>
        <dbReference type="SAM" id="SignalP"/>
    </source>
</evidence>
<dbReference type="RefSeq" id="XP_005109599.1">
    <property type="nucleotide sequence ID" value="XM_005109542.2"/>
</dbReference>
<dbReference type="RefSeq" id="XP_005109600.1">
    <property type="nucleotide sequence ID" value="XM_005109543.2"/>
</dbReference>